<reference evidence="3" key="1">
    <citation type="submission" date="2015-10" db="EMBL/GenBank/DDBJ databases">
        <title>Description of Candidatus Tenderia electrophaga gen. nov, sp. nov., an Uncultivated Electroautotroph from a Biocathode Enrichment.</title>
        <authorList>
            <person name="Eddie B.J."/>
            <person name="Malanoski A.P."/>
            <person name="Wang Z."/>
            <person name="Hall R.J."/>
            <person name="Oh S.D."/>
            <person name="Heiner C."/>
            <person name="Lin B."/>
            <person name="Strycharz-Glaven S.M."/>
        </authorList>
    </citation>
    <scope>NUCLEOTIDE SEQUENCE [LARGE SCALE GENOMIC DNA]</scope>
    <source>
        <strain evidence="3">NRL1</strain>
    </source>
</reference>
<organism evidence="3 4">
    <name type="scientific">Candidatus Tenderia electrophaga</name>
    <dbReference type="NCBI Taxonomy" id="1748243"/>
    <lineage>
        <taxon>Bacteria</taxon>
        <taxon>Pseudomonadati</taxon>
        <taxon>Pseudomonadota</taxon>
        <taxon>Gammaproteobacteria</taxon>
        <taxon>Candidatus Tenderiales</taxon>
        <taxon>Candidatus Tenderiaceae</taxon>
        <taxon>Candidatus Tenderia</taxon>
    </lineage>
</organism>
<gene>
    <name evidence="3" type="ORF">Tel_09810</name>
</gene>
<keyword evidence="1" id="KW-1133">Transmembrane helix</keyword>
<dbReference type="PANTHER" id="PTHR16255">
    <property type="entry name" value="REQUIRED FOR MEIOTIC NUCLEAR DIVISION PROTEIN 1 HOMOLOG"/>
    <property type="match status" value="1"/>
</dbReference>
<dbReference type="InterPro" id="IPR051624">
    <property type="entry name" value="RMD1/Sad1-interacting"/>
</dbReference>
<keyword evidence="4" id="KW-1185">Reference proteome</keyword>
<dbReference type="AlphaFoldDB" id="A0A0S2TE36"/>
<evidence type="ECO:0000259" key="2">
    <source>
        <dbReference type="Pfam" id="PF02582"/>
    </source>
</evidence>
<dbReference type="Pfam" id="PF02582">
    <property type="entry name" value="DUF155"/>
    <property type="match status" value="1"/>
</dbReference>
<evidence type="ECO:0000313" key="3">
    <source>
        <dbReference type="EMBL" id="ALP53420.1"/>
    </source>
</evidence>
<dbReference type="InterPro" id="IPR003734">
    <property type="entry name" value="DUF155"/>
</dbReference>
<keyword evidence="1" id="KW-0472">Membrane</keyword>
<sequence length="267" mass="31093">MSENMEYLSCQAVCYAESFNFLGLSGALLTTGRCACYRDVIYLEVEQGSCAIFPFGVAVYWNVRKDVVERIDEQLQLFALRAYPERETEHYPFIHGCEKNRFTHEHIELVDNDTMTLLAFSHALSQSVKLAMFERQAQQTIEETAAIPRKLADTGSTLLSRRQTARMRGKLFLTKSDIILKYELLDTPEFFWEYPELEPVYQIGAHYLELKQRTEILSLKLETIHELFQMLADDQKHQHSSTLEWIIIWLIAVEIIIFLVNDFILAH</sequence>
<name>A0A0S2TE36_9GAMM</name>
<keyword evidence="1" id="KW-0812">Transmembrane</keyword>
<dbReference type="KEGG" id="tee:Tel_09810"/>
<dbReference type="PANTHER" id="PTHR16255:SF1">
    <property type="entry name" value="REQUIRED FOR MEIOTIC NUCLEAR DIVISION PROTEIN 1 HOMOLOG"/>
    <property type="match status" value="1"/>
</dbReference>
<proteinExistence type="predicted"/>
<dbReference type="EMBL" id="CP013099">
    <property type="protein sequence ID" value="ALP53420.1"/>
    <property type="molecule type" value="Genomic_DNA"/>
</dbReference>
<feature type="domain" description="DUF155" evidence="2">
    <location>
        <begin position="51"/>
        <end position="217"/>
    </location>
</feature>
<dbReference type="STRING" id="1748243.Tel_09810"/>
<evidence type="ECO:0000313" key="4">
    <source>
        <dbReference type="Proteomes" id="UP000055136"/>
    </source>
</evidence>
<evidence type="ECO:0000256" key="1">
    <source>
        <dbReference type="SAM" id="Phobius"/>
    </source>
</evidence>
<dbReference type="Proteomes" id="UP000055136">
    <property type="component" value="Chromosome"/>
</dbReference>
<accession>A0A0S2TE36</accession>
<protein>
    <submittedName>
        <fullName evidence="3">Sad1-interacting factor 2</fullName>
    </submittedName>
</protein>
<feature type="transmembrane region" description="Helical" evidence="1">
    <location>
        <begin position="245"/>
        <end position="265"/>
    </location>
</feature>